<dbReference type="InterPro" id="IPR015083">
    <property type="entry name" value="NorB/c/GfsB-D-like_docking"/>
</dbReference>
<dbReference type="PROSITE" id="PS01162">
    <property type="entry name" value="QOR_ZETA_CRYSTAL"/>
    <property type="match status" value="1"/>
</dbReference>
<name>U5QQZ5_9ACTN</name>
<feature type="active site" description="Proton acceptor; for dehydratase activity" evidence="9">
    <location>
        <position position="970"/>
    </location>
</feature>
<dbReference type="FunFam" id="1.10.1200.10:FF:000007">
    <property type="entry name" value="Probable polyketide synthase pks17"/>
    <property type="match status" value="1"/>
</dbReference>
<dbReference type="GO" id="GO:0004315">
    <property type="term" value="F:3-oxoacyl-[acyl-carrier-protein] synthase activity"/>
    <property type="evidence" value="ECO:0007669"/>
    <property type="project" value="InterPro"/>
</dbReference>
<dbReference type="PROSITE" id="PS52004">
    <property type="entry name" value="KS3_2"/>
    <property type="match status" value="1"/>
</dbReference>
<evidence type="ECO:0000256" key="3">
    <source>
        <dbReference type="ARBA" id="ARBA00022450"/>
    </source>
</evidence>
<dbReference type="Gene3D" id="3.40.50.11460">
    <property type="match status" value="1"/>
</dbReference>
<evidence type="ECO:0000259" key="13">
    <source>
        <dbReference type="PROSITE" id="PS52019"/>
    </source>
</evidence>
<dbReference type="InterPro" id="IPR020843">
    <property type="entry name" value="ER"/>
</dbReference>
<dbReference type="GO" id="GO:0016491">
    <property type="term" value="F:oxidoreductase activity"/>
    <property type="evidence" value="ECO:0007669"/>
    <property type="project" value="InterPro"/>
</dbReference>
<evidence type="ECO:0000256" key="5">
    <source>
        <dbReference type="ARBA" id="ARBA00022679"/>
    </source>
</evidence>
<evidence type="ECO:0000256" key="8">
    <source>
        <dbReference type="ARBA" id="ARBA00023315"/>
    </source>
</evidence>
<dbReference type="InterPro" id="IPR036291">
    <property type="entry name" value="NAD(P)-bd_dom_sf"/>
</dbReference>
<dbReference type="FunFam" id="3.40.50.720:FF:000209">
    <property type="entry name" value="Polyketide synthase Pks12"/>
    <property type="match status" value="1"/>
</dbReference>
<keyword evidence="6" id="KW-0045">Antibiotic biosynthesis</keyword>
<feature type="region of interest" description="N-terminal hotdog fold" evidence="9">
    <location>
        <begin position="938"/>
        <end position="1063"/>
    </location>
</feature>
<keyword evidence="4" id="KW-0597">Phosphoprotein</keyword>
<evidence type="ECO:0000256" key="7">
    <source>
        <dbReference type="ARBA" id="ARBA00023268"/>
    </source>
</evidence>
<comment type="cofactor">
    <cofactor evidence="1">
        <name>pantetheine 4'-phosphate</name>
        <dbReference type="ChEBI" id="CHEBI:47942"/>
    </cofactor>
</comment>
<dbReference type="InterPro" id="IPR011032">
    <property type="entry name" value="GroES-like_sf"/>
</dbReference>
<dbReference type="Pfam" id="PF13602">
    <property type="entry name" value="ADH_zinc_N_2"/>
    <property type="match status" value="1"/>
</dbReference>
<evidence type="ECO:0000313" key="14">
    <source>
        <dbReference type="EMBL" id="AGY62754.1"/>
    </source>
</evidence>
<dbReference type="Gene3D" id="3.10.129.110">
    <property type="entry name" value="Polyketide synthase dehydratase"/>
    <property type="match status" value="1"/>
</dbReference>
<dbReference type="PROSITE" id="PS00012">
    <property type="entry name" value="PHOSPHOPANTETHEINE"/>
    <property type="match status" value="1"/>
</dbReference>
<feature type="active site" description="Proton donor; for dehydratase activity" evidence="9">
    <location>
        <position position="1138"/>
    </location>
</feature>
<dbReference type="PROSITE" id="PS50075">
    <property type="entry name" value="CARRIER"/>
    <property type="match status" value="1"/>
</dbReference>
<dbReference type="Pfam" id="PF08240">
    <property type="entry name" value="ADH_N"/>
    <property type="match status" value="1"/>
</dbReference>
<dbReference type="InterPro" id="IPR057326">
    <property type="entry name" value="KR_dom"/>
</dbReference>
<dbReference type="Gene3D" id="3.90.180.10">
    <property type="entry name" value="Medium-chain alcohol dehydrogenases, catalytic domain"/>
    <property type="match status" value="1"/>
</dbReference>
<dbReference type="InterPro" id="IPR016036">
    <property type="entry name" value="Malonyl_transacylase_ACP-bd"/>
</dbReference>
<dbReference type="InterPro" id="IPR020841">
    <property type="entry name" value="PKS_Beta-ketoAc_synthase_dom"/>
</dbReference>
<dbReference type="GO" id="GO:0004312">
    <property type="term" value="F:fatty acid synthase activity"/>
    <property type="evidence" value="ECO:0007669"/>
    <property type="project" value="TreeGrafter"/>
</dbReference>
<feature type="region of interest" description="Disordered" evidence="10">
    <location>
        <begin position="1029"/>
        <end position="1067"/>
    </location>
</feature>
<dbReference type="Pfam" id="PF00109">
    <property type="entry name" value="ketoacyl-synt"/>
    <property type="match status" value="1"/>
</dbReference>
<feature type="domain" description="PKS/mFAS DH" evidence="13">
    <location>
        <begin position="938"/>
        <end position="1218"/>
    </location>
</feature>
<sequence>MANEEKLVDYLRWVTTDLYRTRDRLRAAEAASTEPVAVVGMGCRFAGGVRSPEDLWRLVLDGGDAIAPLPTDRGWDLAGLFDPEAGRPGSSYVRAGGFLEGVAEFDAGFFGISPREALAMDPQQRLLLETAWEAVERAGIDPHSLRGSRTGVFAGATAQDYGPRLHEGSDELGGYLLTGGTPSVISGRVAYTLGLEGPAVTVDTACSSSLVALHLAVQSLRSGECDLALAGGVTVMSTPGMFVEFSRQQGLAPDGRCKPFAAAADGTGWSEGVGVLLVERLSDARRNGHRVLAVVRGSAVNQDGASNGLTAPNGPSQQRVIRQALANAGLSARDVDAVEAHGTGTRLGDPIEAEALLATYGQGRPEGEPLRLGSVKSNIGHTQAAAGLAGVIKMVSAMRAGVLPRTLHVDEPSPQVDWASGAVELLTEAREWPAGGRPRRAAVSSFGISGTNAHVVLEQAPVEDPAGAPDEPDRGPAGVIPWLLSGRSPEALAAQARRLLAHLDTRGGDRPVDTGLATAVTRSVFEHRAVVLADRADREGFRSALAALAEGRSVPQVIVGDAAGPAGRPVFVFPGQGAQWVGMGAELLGSSPVFAARMAECAEALRPFVGWELLDVVRGVPGAASLERVDVVQPVSFAVMVSLAAVWRSFGVEPAAVVGHSQGEIAAACVAGALSLEDAARVVALRSRVIAEGLAGRGGMVSLALGLSEVQELVAASGARLSVAAVNGPGSVVVSGEPSALAELLADCEARGVRARRIPVDYASHSAQVESVRERLLDVLGSGGARASEVAFCSTLTGDFLDTEGLNGDYWYRNLRETVRFDRAVHRLAEQGYGVFVEVSPHPVLGPGVEETLDELGHQATVVGTLRRGEGGLDRFLTSAAEAFVRGGPVDWTAAFAGTDATPADLPTYAFQRQSYWWEPAPAAPGDASTLGLAPVDHPFLGATLALPDSDGVLVTGRLSLAAHPWLADHTVLGTTVVPGTALLELAFQAADRAGCGRVEEFTLHAPLVLPDEGAVSLQVVVGAPDEAGRRPVSLHSHPAGAPAEQPWTRHATGVAGPAGAAAERDAGPEAWPPPGAAPVRIDGLYAGLAETGLPYGPAFRGVRAAWRRGDEVFAEVALPEELAGQAGRFAVHPALLDAALHVIGLAGPAEGSADGLPQLPFAWEGLALHAVGATALRVGVTPLGASKVALTVADTAGRPVAGIASLALRPVTREQLDDVGRAQGDALFQVDWVAVGAPPAAAPGSPQGPGHWAVVGSGGTALGDLGAGTFADLRALAEEATRTGGPVPEVVLLPVAEPAAPGSPGPAARALTGRVLDALQTWLADDRFASSRLVVVTGGAVAVRPGEGAAAPVQAPVWGLVRAAQAENPGRFVLLDLDEDAASPAAVAAAVHSGEPQLAVRAGTLSVPRLARAVPALAPPTGVPAWRLDIAGKGTLENLALVPSPDDTAAGPLTDGRVRIAVRAAGLNFRDVVVALGLVPRLDGLGIEGAGVVTEVGPGVTGLAVGDRVMGLFSGAFGPVAVADHRAVVPVPDGWSFAEAAAVPVVFLTAYHGLRDLADLRRGEAVLVHSAAGGVGMAAVQLARHWGAEVFGTAGPGKWGTLRSSGLDDAHIASSRDLGFEERFLAATGGRGVSVVLNSLAGEFVDASLRLLPRGGRFLEMGKTDHRDAAEVAARHPGVEYRIFDLMEVDPGRVGEMLREVLALFEAGVLHRTPLTVWDVRRAPEAFRHLRQARHIGKIVLTVPPAPDPHGTALITGASGTLGALTARHLVTRHGVRHLLLASRRGPDAEGATALAAELTALGATVTTAACDVTDGEAVARLLDRVPAAHPLTAVVHTAGVLDDGVVPALDQERLDRVLAPKVDAAWHLHRLTEHLDLAVFALFSSATALVGAAGQGNYAAANAFLDELARHRRSRGLPALSLAWGLWAERSAMTGHLEGADLTRMRRVGMGALSTEDGLALFDAAHRTGEPVAVPMRLDAASLRAQAASGAGPAAVPPLLRGLVWVTGRPTAAAETAAGGTPLAQRLAGLRAPERERLVLDLVLDETAVVLGHGLAGAVDARRAFRELGFDSLAATELRNRLNAATGLRLPTTTVFDHPTPAELAALLRARLAGEADAAGDVAAGGSAGAAVLDELDRLEGVLAEVAQDDEAVAGITERLEALLGKWKDARAFDTGATPRADFESATVDDIFSLIDEEFGLS</sequence>
<dbReference type="PANTHER" id="PTHR43775:SF51">
    <property type="entry name" value="INACTIVE PHENOLPHTHIOCEROL SYNTHESIS POLYKETIDE SYNTHASE TYPE I PKS1-RELATED"/>
    <property type="match status" value="1"/>
</dbReference>
<dbReference type="InterPro" id="IPR018201">
    <property type="entry name" value="Ketoacyl_synth_AS"/>
</dbReference>
<dbReference type="SMART" id="SM00826">
    <property type="entry name" value="PKS_DH"/>
    <property type="match status" value="1"/>
</dbReference>
<dbReference type="InterPro" id="IPR002364">
    <property type="entry name" value="Quin_OxRdtase/zeta-crystal_CS"/>
</dbReference>
<dbReference type="SMART" id="SM00822">
    <property type="entry name" value="PKS_KR"/>
    <property type="match status" value="1"/>
</dbReference>
<dbReference type="InterPro" id="IPR014030">
    <property type="entry name" value="Ketoacyl_synth_N"/>
</dbReference>
<dbReference type="Gene3D" id="3.40.50.720">
    <property type="entry name" value="NAD(P)-binding Rossmann-like Domain"/>
    <property type="match status" value="1"/>
</dbReference>
<dbReference type="SUPFAM" id="SSF52151">
    <property type="entry name" value="FabD/lysophospholipase-like"/>
    <property type="match status" value="1"/>
</dbReference>
<dbReference type="Pfam" id="PF21089">
    <property type="entry name" value="PKS_DH_N"/>
    <property type="match status" value="1"/>
</dbReference>
<dbReference type="GO" id="GO:0031177">
    <property type="term" value="F:phosphopantetheine binding"/>
    <property type="evidence" value="ECO:0007669"/>
    <property type="project" value="InterPro"/>
</dbReference>
<dbReference type="InterPro" id="IPR049551">
    <property type="entry name" value="PKS_DH_C"/>
</dbReference>
<dbReference type="GO" id="GO:0008270">
    <property type="term" value="F:zinc ion binding"/>
    <property type="evidence" value="ECO:0007669"/>
    <property type="project" value="InterPro"/>
</dbReference>
<dbReference type="Gene3D" id="3.40.47.10">
    <property type="match status" value="1"/>
</dbReference>
<dbReference type="InterPro" id="IPR020807">
    <property type="entry name" value="PKS_DH"/>
</dbReference>
<keyword evidence="7" id="KW-0511">Multifunctional enzyme</keyword>
<evidence type="ECO:0000259" key="11">
    <source>
        <dbReference type="PROSITE" id="PS50075"/>
    </source>
</evidence>
<dbReference type="InterPro" id="IPR032821">
    <property type="entry name" value="PKS_assoc"/>
</dbReference>
<dbReference type="InterPro" id="IPR006162">
    <property type="entry name" value="Ppantetheine_attach_site"/>
</dbReference>
<dbReference type="InterPro" id="IPR014031">
    <property type="entry name" value="Ketoacyl_synth_C"/>
</dbReference>
<dbReference type="Pfam" id="PF08990">
    <property type="entry name" value="Docking"/>
    <property type="match status" value="1"/>
</dbReference>
<keyword evidence="3" id="KW-0596">Phosphopantetheine</keyword>
<feature type="region of interest" description="C-terminal hotdog fold" evidence="9">
    <location>
        <begin position="1077"/>
        <end position="1218"/>
    </location>
</feature>
<feature type="domain" description="Carrier" evidence="11">
    <location>
        <begin position="2032"/>
        <end position="2114"/>
    </location>
</feature>
<gene>
    <name evidence="14" type="primary">ebeB</name>
</gene>
<dbReference type="InterPro" id="IPR055123">
    <property type="entry name" value="SpnB-like_Rossmann"/>
</dbReference>
<accession>U5QQZ5</accession>
<dbReference type="InterPro" id="IPR014043">
    <property type="entry name" value="Acyl_transferase_dom"/>
</dbReference>
<dbReference type="InterPro" id="IPR036736">
    <property type="entry name" value="ACP-like_sf"/>
</dbReference>
<dbReference type="SUPFAM" id="SSF55048">
    <property type="entry name" value="Probable ACP-binding domain of malonyl-CoA ACP transacylase"/>
    <property type="match status" value="1"/>
</dbReference>
<dbReference type="EMBL" id="LT608336">
    <property type="protein sequence ID" value="SCN11950.1"/>
    <property type="molecule type" value="Genomic_DNA"/>
</dbReference>
<dbReference type="InterPro" id="IPR049900">
    <property type="entry name" value="PKS_mFAS_DH"/>
</dbReference>
<dbReference type="InterPro" id="IPR020806">
    <property type="entry name" value="PKS_PP-bd"/>
</dbReference>
<comment type="pathway">
    <text evidence="2">Antibiotic biosynthesis.</text>
</comment>
<dbReference type="FunFam" id="3.40.47.10:FF:000019">
    <property type="entry name" value="Polyketide synthase type I"/>
    <property type="match status" value="1"/>
</dbReference>
<evidence type="ECO:0000256" key="4">
    <source>
        <dbReference type="ARBA" id="ARBA00022553"/>
    </source>
</evidence>
<dbReference type="SUPFAM" id="SSF51735">
    <property type="entry name" value="NAD(P)-binding Rossmann-fold domains"/>
    <property type="match status" value="3"/>
</dbReference>
<dbReference type="InterPro" id="IPR016035">
    <property type="entry name" value="Acyl_Trfase/lysoPLipase"/>
</dbReference>
<dbReference type="Pfam" id="PF00550">
    <property type="entry name" value="PP-binding"/>
    <property type="match status" value="1"/>
</dbReference>
<evidence type="ECO:0000256" key="9">
    <source>
        <dbReference type="PROSITE-ProRule" id="PRU01363"/>
    </source>
</evidence>
<dbReference type="Pfam" id="PF02801">
    <property type="entry name" value="Ketoacyl-synt_C"/>
    <property type="match status" value="1"/>
</dbReference>
<dbReference type="SMART" id="SM00823">
    <property type="entry name" value="PKS_PP"/>
    <property type="match status" value="1"/>
</dbReference>
<evidence type="ECO:0000259" key="12">
    <source>
        <dbReference type="PROSITE" id="PS52004"/>
    </source>
</evidence>
<evidence type="ECO:0000256" key="6">
    <source>
        <dbReference type="ARBA" id="ARBA00023194"/>
    </source>
</evidence>
<organism evidence="14">
    <name type="scientific">Kitasatospora aburaviensis</name>
    <dbReference type="NCBI Taxonomy" id="67265"/>
    <lineage>
        <taxon>Bacteria</taxon>
        <taxon>Bacillati</taxon>
        <taxon>Actinomycetota</taxon>
        <taxon>Actinomycetes</taxon>
        <taxon>Kitasatosporales</taxon>
        <taxon>Streptomycetaceae</taxon>
        <taxon>Kitasatospora</taxon>
    </lineage>
</organism>
<evidence type="ECO:0000256" key="2">
    <source>
        <dbReference type="ARBA" id="ARBA00004792"/>
    </source>
</evidence>
<dbReference type="GO" id="GO:0006633">
    <property type="term" value="P:fatty acid biosynthetic process"/>
    <property type="evidence" value="ECO:0007669"/>
    <property type="project" value="InterPro"/>
</dbReference>
<dbReference type="InterPro" id="IPR050091">
    <property type="entry name" value="PKS_NRPS_Biosynth_Enz"/>
</dbReference>
<proteinExistence type="predicted"/>
<dbReference type="CDD" id="cd08956">
    <property type="entry name" value="KR_3_FAS_SDR_x"/>
    <property type="match status" value="1"/>
</dbReference>
<keyword evidence="8" id="KW-0012">Acyltransferase</keyword>
<reference evidence="15" key="2">
    <citation type="submission" date="2016-07" db="EMBL/GenBank/DDBJ databases">
        <title>Evidence for an iterative module in chain elongation on the azalomycin polyketide synthase.</title>
        <authorList>
            <person name="Hong H."/>
            <person name="Sun Y."/>
            <person name="Zhou Y."/>
            <person name="Stephens E."/>
            <person name="Samborskyy M."/>
            <person name="Leadlay P.F."/>
        </authorList>
    </citation>
    <scope>NUCLEOTIDE SEQUENCE</scope>
    <source>
        <strain evidence="15">ATCC31860</strain>
    </source>
</reference>
<dbReference type="Pfam" id="PF22953">
    <property type="entry name" value="SpnB_Rossmann"/>
    <property type="match status" value="1"/>
</dbReference>
<dbReference type="SMART" id="SM00825">
    <property type="entry name" value="PKS_KS"/>
    <property type="match status" value="1"/>
</dbReference>
<dbReference type="SMART" id="SM00827">
    <property type="entry name" value="PKS_AT"/>
    <property type="match status" value="1"/>
</dbReference>
<dbReference type="SUPFAM" id="SSF47336">
    <property type="entry name" value="ACP-like"/>
    <property type="match status" value="1"/>
</dbReference>
<dbReference type="PROSITE" id="PS52019">
    <property type="entry name" value="PKS_MFAS_DH"/>
    <property type="match status" value="1"/>
</dbReference>
<dbReference type="GO" id="GO:0033068">
    <property type="term" value="P:macrolide biosynthetic process"/>
    <property type="evidence" value="ECO:0007669"/>
    <property type="project" value="UniProtKB-ARBA"/>
</dbReference>
<keyword evidence="5" id="KW-0808">Transferase</keyword>
<dbReference type="InterPro" id="IPR016039">
    <property type="entry name" value="Thiolase-like"/>
</dbReference>
<dbReference type="Gene3D" id="1.10.1200.10">
    <property type="entry name" value="ACP-like"/>
    <property type="match status" value="1"/>
</dbReference>
<dbReference type="PROSITE" id="PS00606">
    <property type="entry name" value="KS3_1"/>
    <property type="match status" value="1"/>
</dbReference>
<dbReference type="InterPro" id="IPR042104">
    <property type="entry name" value="PKS_dehydratase_sf"/>
</dbReference>
<dbReference type="Gene3D" id="3.30.70.3290">
    <property type="match status" value="1"/>
</dbReference>
<protein>
    <submittedName>
        <fullName evidence="14 15">EbeB</fullName>
    </submittedName>
</protein>
<dbReference type="Pfam" id="PF14765">
    <property type="entry name" value="PS-DH"/>
    <property type="match status" value="1"/>
</dbReference>
<dbReference type="SUPFAM" id="SSF50129">
    <property type="entry name" value="GroES-like"/>
    <property type="match status" value="1"/>
</dbReference>
<dbReference type="CDD" id="cd05195">
    <property type="entry name" value="enoyl_red"/>
    <property type="match status" value="1"/>
</dbReference>
<dbReference type="InterPro" id="IPR013968">
    <property type="entry name" value="PKS_KR"/>
</dbReference>
<dbReference type="InterPro" id="IPR013154">
    <property type="entry name" value="ADH-like_N"/>
</dbReference>
<dbReference type="FunFam" id="3.90.180.10:FF:000032">
    <property type="entry name" value="Probable polyketide synthase pks1"/>
    <property type="match status" value="1"/>
</dbReference>
<dbReference type="Pfam" id="PF00698">
    <property type="entry name" value="Acyl_transf_1"/>
    <property type="match status" value="1"/>
</dbReference>
<dbReference type="SMART" id="SM00829">
    <property type="entry name" value="PKS_ER"/>
    <property type="match status" value="1"/>
</dbReference>
<feature type="domain" description="Ketosynthase family 3 (KS3)" evidence="12">
    <location>
        <begin position="33"/>
        <end position="459"/>
    </location>
</feature>
<reference evidence="14" key="1">
    <citation type="journal article" date="2013" name="J. Antibiot.">
        <title>Biosynthesis of ebelactone A: isotopic tracer, advanced precursor and genetic studies reveal a thioesterase-independent cyclization to give a polyketide ?-lactone.</title>
        <authorList>
            <person name="Wyatt M.A."/>
            <person name="Ahilan Y."/>
            <person name="Argyropoulos P."/>
            <person name="Boddy C.N."/>
            <person name="Magarvey N.A."/>
            <person name="Harrison P.H."/>
        </authorList>
    </citation>
    <scope>NUCLEOTIDE SEQUENCE</scope>
    <source>
        <strain evidence="14">MG7-G1</strain>
    </source>
</reference>
<dbReference type="CDD" id="cd00833">
    <property type="entry name" value="PKS"/>
    <property type="match status" value="1"/>
</dbReference>
<dbReference type="EMBL" id="KC894072">
    <property type="protein sequence ID" value="AGY62754.1"/>
    <property type="molecule type" value="Genomic_DNA"/>
</dbReference>
<dbReference type="SMART" id="SM01294">
    <property type="entry name" value="PKS_PP_betabranch"/>
    <property type="match status" value="1"/>
</dbReference>
<evidence type="ECO:0000313" key="15">
    <source>
        <dbReference type="EMBL" id="SCN11950.1"/>
    </source>
</evidence>
<dbReference type="Pfam" id="PF08659">
    <property type="entry name" value="KR"/>
    <property type="match status" value="1"/>
</dbReference>
<dbReference type="PANTHER" id="PTHR43775">
    <property type="entry name" value="FATTY ACID SYNTHASE"/>
    <property type="match status" value="1"/>
</dbReference>
<dbReference type="InterPro" id="IPR001227">
    <property type="entry name" value="Ac_transferase_dom_sf"/>
</dbReference>
<dbReference type="FunFam" id="3.40.366.10:FF:000002">
    <property type="entry name" value="Probable polyketide synthase 2"/>
    <property type="match status" value="1"/>
</dbReference>
<dbReference type="SUPFAM" id="SSF53901">
    <property type="entry name" value="Thiolase-like"/>
    <property type="match status" value="1"/>
</dbReference>
<dbReference type="Pfam" id="PF16197">
    <property type="entry name" value="KAsynt_C_assoc"/>
    <property type="match status" value="1"/>
</dbReference>
<evidence type="ECO:0000256" key="1">
    <source>
        <dbReference type="ARBA" id="ARBA00001957"/>
    </source>
</evidence>
<feature type="compositionally biased region" description="Low complexity" evidence="10">
    <location>
        <begin position="1052"/>
        <end position="1062"/>
    </location>
</feature>
<evidence type="ECO:0000256" key="10">
    <source>
        <dbReference type="SAM" id="MobiDB-lite"/>
    </source>
</evidence>
<dbReference type="Gene3D" id="3.40.366.10">
    <property type="entry name" value="Malonyl-Coenzyme A Acyl Carrier Protein, domain 2"/>
    <property type="match status" value="1"/>
</dbReference>
<dbReference type="InterPro" id="IPR009081">
    <property type="entry name" value="PP-bd_ACP"/>
</dbReference>
<dbReference type="InterPro" id="IPR049552">
    <property type="entry name" value="PKS_DH_N"/>
</dbReference>